<dbReference type="CDD" id="cd02955">
    <property type="entry name" value="SSP411"/>
    <property type="match status" value="1"/>
</dbReference>
<protein>
    <submittedName>
        <fullName evidence="3">DUF255 domain-containing protein</fullName>
    </submittedName>
</protein>
<proteinExistence type="predicted"/>
<dbReference type="InterPro" id="IPR004879">
    <property type="entry name" value="Ssp411-like_TRX"/>
</dbReference>
<feature type="domain" description="Spermatogenesis-associated protein 20-like TRX" evidence="2">
    <location>
        <begin position="5"/>
        <end position="167"/>
    </location>
</feature>
<dbReference type="Proteomes" id="UP000722121">
    <property type="component" value="Unassembled WGS sequence"/>
</dbReference>
<evidence type="ECO:0000313" key="4">
    <source>
        <dbReference type="Proteomes" id="UP000722121"/>
    </source>
</evidence>
<gene>
    <name evidence="3" type="ORF">JYU14_05055</name>
</gene>
<dbReference type="SUPFAM" id="SSF51430">
    <property type="entry name" value="NAD(P)-linked oxidoreductase"/>
    <property type="match status" value="1"/>
</dbReference>
<dbReference type="InterPro" id="IPR008928">
    <property type="entry name" value="6-hairpin_glycosidase_sf"/>
</dbReference>
<dbReference type="CDD" id="cd19099">
    <property type="entry name" value="AKR_unchar"/>
    <property type="match status" value="1"/>
</dbReference>
<dbReference type="Gene3D" id="3.40.30.10">
    <property type="entry name" value="Glutaredoxin"/>
    <property type="match status" value="1"/>
</dbReference>
<evidence type="ECO:0000259" key="2">
    <source>
        <dbReference type="Pfam" id="PF03190"/>
    </source>
</evidence>
<dbReference type="InterPro" id="IPR012341">
    <property type="entry name" value="6hp_glycosidase-like_sf"/>
</dbReference>
<dbReference type="InterPro" id="IPR036812">
    <property type="entry name" value="NAD(P)_OxRdtase_dom_sf"/>
</dbReference>
<dbReference type="PANTHER" id="PTHR42899:SF1">
    <property type="entry name" value="SPERMATOGENESIS-ASSOCIATED PROTEIN 20"/>
    <property type="match status" value="1"/>
</dbReference>
<dbReference type="Gene3D" id="3.20.20.100">
    <property type="entry name" value="NADP-dependent oxidoreductase domain"/>
    <property type="match status" value="1"/>
</dbReference>
<keyword evidence="4" id="KW-1185">Reference proteome</keyword>
<feature type="domain" description="NADP-dependent oxidoreductase" evidence="1">
    <location>
        <begin position="651"/>
        <end position="906"/>
    </location>
</feature>
<dbReference type="InterPro" id="IPR023210">
    <property type="entry name" value="NADP_OxRdtase_dom"/>
</dbReference>
<dbReference type="PANTHER" id="PTHR42899">
    <property type="entry name" value="SPERMATOGENESIS-ASSOCIATED PROTEIN 20"/>
    <property type="match status" value="1"/>
</dbReference>
<feature type="non-terminal residue" evidence="3">
    <location>
        <position position="914"/>
    </location>
</feature>
<dbReference type="EMBL" id="JAFITR010000143">
    <property type="protein sequence ID" value="MBN4067433.1"/>
    <property type="molecule type" value="Genomic_DNA"/>
</dbReference>
<dbReference type="InterPro" id="IPR024705">
    <property type="entry name" value="Ssp411"/>
</dbReference>
<sequence length="914" mass="102929">MVKKKNRLAKASSPYLLQHADNPVDWYSWGEEAFTKAQQEEKPILLSIGYSACHWCHVMARESFGDKRTASLMNEHFVNIKVDKEERPDIDDAYMIATLIMTQGHGGWPMTLFLTPDGKPFFAGTYFPPSPQGETTDFPSILKRIAKAWREQRSSLVRQAEMFTLQLQGSFDNNQLMPISSNDIDTAYHALHATFDPIHGGFSKAPKFPTTPALSFLINYYQTTKEQTAYDMVVLTLDKMAHGGIYDQLGGGFARYAVDEEWHVPHFEKMLYDNALLATTYLEAYQLTNKPLYKEIAKETIDFILEELAADEGAFYSAIDADSEGEEGKFYLWKKNEIDDLLKKDSALFCSYYDVSEEGNWECSNVLHVKRSLDSVAEEQGISAKKAMQILAKGKKKLLAVRNRRIRPATDDKIVASWNALAINALATGAVVLENPRYCEAAEKAMAFISKEMMDRQGRISHTWRCKKRQKEGFLEDHAYIAQALVTLYETTGKKEYLEQAEQVTHILLTKFREKRRGSFTPTAQDQEKLYIQTSEGTDDALPNANSIAAHTLLHLFRHTQKEELLHIATEALTAYGSQLSLHPHAFCSLLIAVNLCLSSPSITEITGKRSYIGSLTIGKATEEGTAKAASQRNNAGYRLLANTGLLTSSIGFGCYRIEDDEPLHDEAIALAINKGCNLIETSTNYSDGSSEKAIGKVLHELLQEETVERNELIIISKTGYVQGALLNRAKEKEKKGAPYPEVVKYAPDCWHCMHPSFIEEQVEQSRLRLQVETIDAYLIHNPEYFFMAQPYKEKQAVGKQRQLFYHRLKKAFKALEKCVERGLIQYYGVSSNTAILPADHPDATSLVAMLQAAKEAGGENHHFKILELPLNIIENNATLLHNNDGKTVLEYAKEHAVAILANRPLNALYKNQL</sequence>
<dbReference type="Gene3D" id="1.50.10.10">
    <property type="match status" value="1"/>
</dbReference>
<dbReference type="Pfam" id="PF00248">
    <property type="entry name" value="Aldo_ket_red"/>
    <property type="match status" value="1"/>
</dbReference>
<dbReference type="Pfam" id="PF03190">
    <property type="entry name" value="Thioredox_DsbH"/>
    <property type="match status" value="1"/>
</dbReference>
<reference evidence="3 4" key="1">
    <citation type="submission" date="2021-02" db="EMBL/GenBank/DDBJ databases">
        <title>Activity-based single-cell genomes from oceanic crustal fluid captures similar information to metagenomic and metatranscriptomic surveys with orders of magnitude less sampling.</title>
        <authorList>
            <person name="D'Angelo T.S."/>
            <person name="Orcutt B.N."/>
        </authorList>
    </citation>
    <scope>NUCLEOTIDE SEQUENCE [LARGE SCALE GENOMIC DNA]</scope>
    <source>
        <strain evidence="3">AH-315-G07</strain>
    </source>
</reference>
<organism evidence="3 4">
    <name type="scientific">Simkania negevensis</name>
    <dbReference type="NCBI Taxonomy" id="83561"/>
    <lineage>
        <taxon>Bacteria</taxon>
        <taxon>Pseudomonadati</taxon>
        <taxon>Chlamydiota</taxon>
        <taxon>Chlamydiia</taxon>
        <taxon>Parachlamydiales</taxon>
        <taxon>Simkaniaceae</taxon>
        <taxon>Simkania</taxon>
    </lineage>
</organism>
<evidence type="ECO:0000259" key="1">
    <source>
        <dbReference type="Pfam" id="PF00248"/>
    </source>
</evidence>
<dbReference type="InterPro" id="IPR036249">
    <property type="entry name" value="Thioredoxin-like_sf"/>
</dbReference>
<accession>A0ABS3AV15</accession>
<dbReference type="SUPFAM" id="SSF48208">
    <property type="entry name" value="Six-hairpin glycosidases"/>
    <property type="match status" value="1"/>
</dbReference>
<dbReference type="SUPFAM" id="SSF52833">
    <property type="entry name" value="Thioredoxin-like"/>
    <property type="match status" value="1"/>
</dbReference>
<evidence type="ECO:0000313" key="3">
    <source>
        <dbReference type="EMBL" id="MBN4067433.1"/>
    </source>
</evidence>
<comment type="caution">
    <text evidence="3">The sequence shown here is derived from an EMBL/GenBank/DDBJ whole genome shotgun (WGS) entry which is preliminary data.</text>
</comment>
<name>A0ABS3AV15_9BACT</name>
<dbReference type="Gene3D" id="1.50.10.20">
    <property type="match status" value="1"/>
</dbReference>